<reference evidence="2" key="1">
    <citation type="submission" date="2016-12" db="EMBL/GenBank/DDBJ databases">
        <title>The genomes of Aspergillus section Nigri reveals drivers in fungal speciation.</title>
        <authorList>
            <consortium name="DOE Joint Genome Institute"/>
            <person name="Vesth T.C."/>
            <person name="Nybo J."/>
            <person name="Theobald S."/>
            <person name="Brandl J."/>
            <person name="Frisvad J.C."/>
            <person name="Nielsen K.F."/>
            <person name="Lyhne E.K."/>
            <person name="Kogle M.E."/>
            <person name="Kuo A."/>
            <person name="Riley R."/>
            <person name="Clum A."/>
            <person name="Nolan M."/>
            <person name="Lipzen A."/>
            <person name="Salamov A."/>
            <person name="Henrissat B."/>
            <person name="Wiebenga A."/>
            <person name="De Vries R.P."/>
            <person name="Grigoriev I.V."/>
            <person name="Mortensen U.H."/>
            <person name="Andersen M.R."/>
            <person name="Baker S.E."/>
        </authorList>
    </citation>
    <scope>NUCLEOTIDE SEQUENCE [LARGE SCALE GENOMIC DNA]</scope>
    <source>
        <strain evidence="2">CBS 115656</strain>
    </source>
</reference>
<dbReference type="GeneID" id="37132027"/>
<evidence type="ECO:0000313" key="3">
    <source>
        <dbReference type="Proteomes" id="UP000247647"/>
    </source>
</evidence>
<feature type="transmembrane region" description="Helical" evidence="1">
    <location>
        <begin position="67"/>
        <end position="87"/>
    </location>
</feature>
<sequence length="97" mass="11150">MDEGCILIQISIIHSPQFTSISMEKRKIPGKAFHPGEIRQEKDDRLPHGVQSGQLLYEPRRIPESDLHFVLFNLTNLFVCGIGIVAFRHWRSSTLHN</sequence>
<dbReference type="Proteomes" id="UP000247647">
    <property type="component" value="Unassembled WGS sequence"/>
</dbReference>
<protein>
    <submittedName>
        <fullName evidence="2">Uncharacterized protein</fullName>
    </submittedName>
</protein>
<keyword evidence="1" id="KW-0472">Membrane</keyword>
<accession>A0A318YWJ4</accession>
<evidence type="ECO:0000313" key="2">
    <source>
        <dbReference type="EMBL" id="PYH39245.1"/>
    </source>
</evidence>
<name>A0A318YWJ4_ASPNB</name>
<proteinExistence type="predicted"/>
<keyword evidence="1" id="KW-1133">Transmembrane helix</keyword>
<dbReference type="EMBL" id="KZ821446">
    <property type="protein sequence ID" value="PYH39245.1"/>
    <property type="molecule type" value="Genomic_DNA"/>
</dbReference>
<keyword evidence="1" id="KW-0812">Transmembrane</keyword>
<evidence type="ECO:0000256" key="1">
    <source>
        <dbReference type="SAM" id="Phobius"/>
    </source>
</evidence>
<gene>
    <name evidence="2" type="ORF">BO87DRAFT_79126</name>
</gene>
<organism evidence="2 3">
    <name type="scientific">Aspergillus neoniger (strain CBS 115656)</name>
    <dbReference type="NCBI Taxonomy" id="1448310"/>
    <lineage>
        <taxon>Eukaryota</taxon>
        <taxon>Fungi</taxon>
        <taxon>Dikarya</taxon>
        <taxon>Ascomycota</taxon>
        <taxon>Pezizomycotina</taxon>
        <taxon>Eurotiomycetes</taxon>
        <taxon>Eurotiomycetidae</taxon>
        <taxon>Eurotiales</taxon>
        <taxon>Aspergillaceae</taxon>
        <taxon>Aspergillus</taxon>
        <taxon>Aspergillus subgen. Circumdati</taxon>
    </lineage>
</organism>
<dbReference type="RefSeq" id="XP_025484723.1">
    <property type="nucleotide sequence ID" value="XM_025629571.1"/>
</dbReference>
<keyword evidence="3" id="KW-1185">Reference proteome</keyword>
<dbReference type="AlphaFoldDB" id="A0A318YWJ4"/>